<evidence type="ECO:0000256" key="3">
    <source>
        <dbReference type="ARBA" id="ARBA00022670"/>
    </source>
</evidence>
<evidence type="ECO:0000256" key="4">
    <source>
        <dbReference type="ARBA" id="ARBA00022679"/>
    </source>
</evidence>
<dbReference type="FunFam" id="1.10.340.70:FF:000001">
    <property type="entry name" value="Retrovirus-related Pol polyprotein from transposon gypsy-like Protein"/>
    <property type="match status" value="1"/>
</dbReference>
<evidence type="ECO:0000313" key="15">
    <source>
        <dbReference type="Proteomes" id="UP001591681"/>
    </source>
</evidence>
<feature type="domain" description="Reverse transcriptase" evidence="13">
    <location>
        <begin position="108"/>
        <end position="287"/>
    </location>
</feature>
<dbReference type="Gene3D" id="3.10.20.370">
    <property type="match status" value="1"/>
</dbReference>
<evidence type="ECO:0000256" key="2">
    <source>
        <dbReference type="ARBA" id="ARBA00012180"/>
    </source>
</evidence>
<evidence type="ECO:0000259" key="13">
    <source>
        <dbReference type="PROSITE" id="PS50878"/>
    </source>
</evidence>
<keyword evidence="15" id="KW-1185">Reference proteome</keyword>
<dbReference type="EMBL" id="JBHFQA010000006">
    <property type="protein sequence ID" value="KAL2098372.1"/>
    <property type="molecule type" value="Genomic_DNA"/>
</dbReference>
<evidence type="ECO:0000256" key="1">
    <source>
        <dbReference type="ARBA" id="ARBA00010879"/>
    </source>
</evidence>
<keyword evidence="7" id="KW-0255">Endonuclease</keyword>
<dbReference type="PANTHER" id="PTHR37984">
    <property type="entry name" value="PROTEIN CBG26694"/>
    <property type="match status" value="1"/>
</dbReference>
<dbReference type="PANTHER" id="PTHR37984:SF5">
    <property type="entry name" value="PROTEIN NYNRIN-LIKE"/>
    <property type="match status" value="1"/>
</dbReference>
<dbReference type="InterPro" id="IPR041588">
    <property type="entry name" value="Integrase_H2C2"/>
</dbReference>
<dbReference type="Pfam" id="PF17919">
    <property type="entry name" value="RT_RNaseH_2"/>
    <property type="match status" value="1"/>
</dbReference>
<sequence>MEAITRRNSAGVPNPDHMVRDQFAENVRDGLLRRELKRSIRLNPESSFLTIRSEAVRWVEEGDHVGMPRTRAYSCDSRAQVTAPVRQRYRRLPLSQYEMVKAHIGELLDSGVIRTSCSPYSSPIVVVQKRDGSIRLCVDYRQLNVRTRKDAFPLPRIEESLDALSGASLFSTLDLASGYNQVLVAEKDKPKIAFCTPFGLFEFNRMPFGLCNTPGTFQRLMERIFGDECFQSLLLYLDDIVVFSSTFDSHVKRLDLVLTRLQQYNLKLKLKKCHFFQSEVKYLGHIISAEGVLQQGKKKHVAIQDQWDEGCERAFQGLKDRLVQAPVLGYANFSQPFILEIDASHAGLRAVLSQDQEGRRRPVAFASRGLHPLERNMSNYSSMKLELLALKWSVTDKFREYLLGNKFTPEITSVSEVVSGISVPPLLGKTNILDGRPSLAKCLATDDFPTRGPAELKLLQQADPSIGCFWGFWTRGEPPTREERENITPEVVEMVRQWGRICEREGVLYRLVYPPDGGHGVLQLLLAQALKAEVLRALHDNQGHQGCERTLGLVRQRCYWPNMKSAVEKWCRECSRCVVAKAVVPKVRTFPGTLLASQPLDIVAIDFTVLERATDGRENVLVVTDVFSKFSQAYPAADQRAGYSPYELMFGQKPHLPIDSLLGAPEEEESEDTMDDWVKVHQARLRSIYHSAQQHLEKAAAQRIHQQPEPNAVPLPVGSIVFRLNHVLGRNKIQDTWASTPYQVMRCLDDSGRVYAIRPINGNGVEKNVHRTELRLAPATYTPPTFPPMLSCKGTGPPASVVEEQGEEDQSVWIRSSPDRESGRPALTPGPEVQDCTETTVVAVERWRCEERVCAGIP</sequence>
<organism evidence="14 15">
    <name type="scientific">Coilia grayii</name>
    <name type="common">Gray's grenadier anchovy</name>
    <dbReference type="NCBI Taxonomy" id="363190"/>
    <lineage>
        <taxon>Eukaryota</taxon>
        <taxon>Metazoa</taxon>
        <taxon>Chordata</taxon>
        <taxon>Craniata</taxon>
        <taxon>Vertebrata</taxon>
        <taxon>Euteleostomi</taxon>
        <taxon>Actinopterygii</taxon>
        <taxon>Neopterygii</taxon>
        <taxon>Teleostei</taxon>
        <taxon>Clupei</taxon>
        <taxon>Clupeiformes</taxon>
        <taxon>Clupeoidei</taxon>
        <taxon>Engraulidae</taxon>
        <taxon>Coilinae</taxon>
        <taxon>Coilia</taxon>
    </lineage>
</organism>
<dbReference type="Pfam" id="PF00078">
    <property type="entry name" value="RVT_1"/>
    <property type="match status" value="1"/>
</dbReference>
<evidence type="ECO:0000256" key="6">
    <source>
        <dbReference type="ARBA" id="ARBA00022722"/>
    </source>
</evidence>
<dbReference type="InterPro" id="IPR000477">
    <property type="entry name" value="RT_dom"/>
</dbReference>
<dbReference type="SUPFAM" id="SSF56672">
    <property type="entry name" value="DNA/RNA polymerases"/>
    <property type="match status" value="1"/>
</dbReference>
<dbReference type="InterPro" id="IPR043502">
    <property type="entry name" value="DNA/RNA_pol_sf"/>
</dbReference>
<evidence type="ECO:0000256" key="7">
    <source>
        <dbReference type="ARBA" id="ARBA00022759"/>
    </source>
</evidence>
<dbReference type="InterPro" id="IPR050951">
    <property type="entry name" value="Retrovirus_Pol_polyprotein"/>
</dbReference>
<dbReference type="FunFam" id="3.10.20.370:FF:000001">
    <property type="entry name" value="Retrovirus-related Pol polyprotein from transposon 17.6-like protein"/>
    <property type="match status" value="1"/>
</dbReference>
<dbReference type="Proteomes" id="UP001591681">
    <property type="component" value="Unassembled WGS sequence"/>
</dbReference>
<dbReference type="PROSITE" id="PS50878">
    <property type="entry name" value="RT_POL"/>
    <property type="match status" value="1"/>
</dbReference>
<dbReference type="GO" id="GO:0008233">
    <property type="term" value="F:peptidase activity"/>
    <property type="evidence" value="ECO:0007669"/>
    <property type="project" value="UniProtKB-KW"/>
</dbReference>
<evidence type="ECO:0000256" key="12">
    <source>
        <dbReference type="SAM" id="MobiDB-lite"/>
    </source>
</evidence>
<dbReference type="EC" id="3.1.26.4" evidence="2"/>
<accession>A0ABD1KH25</accession>
<keyword evidence="6" id="KW-0540">Nuclease</keyword>
<proteinExistence type="inferred from homology"/>
<keyword evidence="5" id="KW-0548">Nucleotidyltransferase</keyword>
<dbReference type="InterPro" id="IPR043128">
    <property type="entry name" value="Rev_trsase/Diguanyl_cyclase"/>
</dbReference>
<dbReference type="AlphaFoldDB" id="A0ABD1KH25"/>
<dbReference type="GO" id="GO:0004523">
    <property type="term" value="F:RNA-DNA hybrid ribonuclease activity"/>
    <property type="evidence" value="ECO:0007669"/>
    <property type="project" value="UniProtKB-EC"/>
</dbReference>
<keyword evidence="10" id="KW-0511">Multifunctional enzyme</keyword>
<dbReference type="InterPro" id="IPR041577">
    <property type="entry name" value="RT_RNaseH_2"/>
</dbReference>
<dbReference type="GO" id="GO:0006508">
    <property type="term" value="P:proteolysis"/>
    <property type="evidence" value="ECO:0007669"/>
    <property type="project" value="UniProtKB-KW"/>
</dbReference>
<evidence type="ECO:0000256" key="11">
    <source>
        <dbReference type="ARBA" id="ARBA00039658"/>
    </source>
</evidence>
<comment type="caution">
    <text evidence="14">The sequence shown here is derived from an EMBL/GenBank/DDBJ whole genome shotgun (WGS) entry which is preliminary data.</text>
</comment>
<name>A0ABD1KH25_9TELE</name>
<dbReference type="CDD" id="cd01647">
    <property type="entry name" value="RT_LTR"/>
    <property type="match status" value="1"/>
</dbReference>
<dbReference type="Gene3D" id="3.10.10.10">
    <property type="entry name" value="HIV Type 1 Reverse Transcriptase, subunit A, domain 1"/>
    <property type="match status" value="1"/>
</dbReference>
<evidence type="ECO:0000256" key="10">
    <source>
        <dbReference type="ARBA" id="ARBA00023268"/>
    </source>
</evidence>
<protein>
    <recommendedName>
        <fullName evidence="11">Gypsy retrotransposon integrase-like protein 1</fullName>
        <ecNumber evidence="2">3.1.26.4</ecNumber>
    </recommendedName>
</protein>
<dbReference type="FunFam" id="3.10.10.10:FF:000007">
    <property type="entry name" value="Retrovirus-related Pol polyprotein from transposon 17.6-like Protein"/>
    <property type="match status" value="1"/>
</dbReference>
<evidence type="ECO:0000256" key="5">
    <source>
        <dbReference type="ARBA" id="ARBA00022695"/>
    </source>
</evidence>
<keyword evidence="8" id="KW-0378">Hydrolase</keyword>
<dbReference type="Gene3D" id="3.30.70.270">
    <property type="match status" value="1"/>
</dbReference>
<evidence type="ECO:0000313" key="14">
    <source>
        <dbReference type="EMBL" id="KAL2098372.1"/>
    </source>
</evidence>
<keyword evidence="4" id="KW-0808">Transferase</keyword>
<dbReference type="Pfam" id="PF17921">
    <property type="entry name" value="Integrase_H2C2"/>
    <property type="match status" value="1"/>
</dbReference>
<evidence type="ECO:0000256" key="9">
    <source>
        <dbReference type="ARBA" id="ARBA00022918"/>
    </source>
</evidence>
<keyword evidence="9" id="KW-0695">RNA-directed DNA polymerase</keyword>
<evidence type="ECO:0000256" key="8">
    <source>
        <dbReference type="ARBA" id="ARBA00022801"/>
    </source>
</evidence>
<feature type="region of interest" description="Disordered" evidence="12">
    <location>
        <begin position="795"/>
        <end position="833"/>
    </location>
</feature>
<dbReference type="Gene3D" id="1.10.340.70">
    <property type="match status" value="1"/>
</dbReference>
<comment type="similarity">
    <text evidence="1">Belongs to the beta type-B retroviral polymerase family. HERV class-II K(HML-2) pol subfamily.</text>
</comment>
<gene>
    <name evidence="14" type="ORF">ACEWY4_007579</name>
</gene>
<keyword evidence="3" id="KW-0645">Protease</keyword>
<dbReference type="GO" id="GO:0003964">
    <property type="term" value="F:RNA-directed DNA polymerase activity"/>
    <property type="evidence" value="ECO:0007669"/>
    <property type="project" value="UniProtKB-KW"/>
</dbReference>
<reference evidence="14 15" key="1">
    <citation type="submission" date="2024-09" db="EMBL/GenBank/DDBJ databases">
        <title>A chromosome-level genome assembly of Gray's grenadier anchovy, Coilia grayii.</title>
        <authorList>
            <person name="Fu Z."/>
        </authorList>
    </citation>
    <scope>NUCLEOTIDE SEQUENCE [LARGE SCALE GENOMIC DNA]</scope>
    <source>
        <strain evidence="14">G4</strain>
        <tissue evidence="14">Muscle</tissue>
    </source>
</reference>